<name>A0A0F9SLZ2_9ZZZZ</name>
<keyword evidence="1" id="KW-0812">Transmembrane</keyword>
<evidence type="ECO:0000256" key="1">
    <source>
        <dbReference type="SAM" id="Phobius"/>
    </source>
</evidence>
<proteinExistence type="predicted"/>
<reference evidence="2" key="1">
    <citation type="journal article" date="2015" name="Nature">
        <title>Complex archaea that bridge the gap between prokaryotes and eukaryotes.</title>
        <authorList>
            <person name="Spang A."/>
            <person name="Saw J.H."/>
            <person name="Jorgensen S.L."/>
            <person name="Zaremba-Niedzwiedzka K."/>
            <person name="Martijn J."/>
            <person name="Lind A.E."/>
            <person name="van Eijk R."/>
            <person name="Schleper C."/>
            <person name="Guy L."/>
            <person name="Ettema T.J."/>
        </authorList>
    </citation>
    <scope>NUCLEOTIDE SEQUENCE</scope>
</reference>
<dbReference type="AlphaFoldDB" id="A0A0F9SLZ2"/>
<accession>A0A0F9SLZ2</accession>
<keyword evidence="1" id="KW-0472">Membrane</keyword>
<gene>
    <name evidence="2" type="ORF">LCGC14_0454370</name>
</gene>
<feature type="transmembrane region" description="Helical" evidence="1">
    <location>
        <begin position="43"/>
        <end position="63"/>
    </location>
</feature>
<organism evidence="2">
    <name type="scientific">marine sediment metagenome</name>
    <dbReference type="NCBI Taxonomy" id="412755"/>
    <lineage>
        <taxon>unclassified sequences</taxon>
        <taxon>metagenomes</taxon>
        <taxon>ecological metagenomes</taxon>
    </lineage>
</organism>
<protein>
    <submittedName>
        <fullName evidence="2">Uncharacterized protein</fullName>
    </submittedName>
</protein>
<dbReference type="EMBL" id="LAZR01000457">
    <property type="protein sequence ID" value="KKN68124.1"/>
    <property type="molecule type" value="Genomic_DNA"/>
</dbReference>
<comment type="caution">
    <text evidence="2">The sequence shown here is derived from an EMBL/GenBank/DDBJ whole genome shotgun (WGS) entry which is preliminary data.</text>
</comment>
<keyword evidence="1" id="KW-1133">Transmembrane helix</keyword>
<feature type="transmembrane region" description="Helical" evidence="1">
    <location>
        <begin position="283"/>
        <end position="305"/>
    </location>
</feature>
<evidence type="ECO:0000313" key="2">
    <source>
        <dbReference type="EMBL" id="KKN68124.1"/>
    </source>
</evidence>
<sequence>MGYTAVLLVVVVIAAVVVAKSRSGPPVARAPSPRGLKTRKVVRLVAAGVGVAILAALSVASWWDIRTTYDSFDAKTPTIQLPTKSFEDIVAAHPEWADGTHTPQSARLLFHVMVIDPSKLTPQITHAEQFDITWPKTPSIEKEINAPGCRVTLRIGIDHVWIDIQDDLPDAPALRGGYDMEWERNGGGYSSTGGPLSQGGVQRIGIFDPATSWSSMLSVVPSARQRVDPYLLVWVHLVDADDPLRPAAATELLDRAQSESITLIPWSGLTPLELDYGGGLPPAFVLIGRMGLAFPLVILAALLMARLFRRYAVGAMVMLPVVMLLVVCWDYAAMATHRARLTDEHAPLPTRRLAAMKTAETFFFADSAAGALAEVAERPQTPPELTDMAWALSRCLAASQAPIPVTIRGLSGGGAFRSYKGGPSRPINWTVFRSAQSGPCLVVVSQPGDRLTISDELAYVILAQEGTYRRIVTVDKRLVATVIGDERDFLEAERTIRGHHRDQPDIWQRLVLPALNEKTPDPPADF</sequence>
<feature type="transmembrane region" description="Helical" evidence="1">
    <location>
        <begin position="311"/>
        <end position="332"/>
    </location>
</feature>